<organism evidence="4 5">
    <name type="scientific">Actinacidiphila guanduensis</name>
    <dbReference type="NCBI Taxonomy" id="310781"/>
    <lineage>
        <taxon>Bacteria</taxon>
        <taxon>Bacillati</taxon>
        <taxon>Actinomycetota</taxon>
        <taxon>Actinomycetes</taxon>
        <taxon>Kitasatosporales</taxon>
        <taxon>Streptomycetaceae</taxon>
        <taxon>Actinacidiphila</taxon>
    </lineage>
</organism>
<dbReference type="PANTHER" id="PTHR12049">
    <property type="entry name" value="PROTEIN ARGININE METHYLTRANSFERASE NDUFAF7, MITOCHONDRIAL"/>
    <property type="match status" value="1"/>
</dbReference>
<protein>
    <submittedName>
        <fullName evidence="4">SAM-dependent methyltransferase, MidA family</fullName>
    </submittedName>
</protein>
<evidence type="ECO:0000313" key="5">
    <source>
        <dbReference type="Proteomes" id="UP000199341"/>
    </source>
</evidence>
<dbReference type="STRING" id="310781.SAMN05216259_106308"/>
<sequence>MRAGLYGGRGFFGRGERAGAHFRTSVHVGAVFAAGVARLLEEVDVRLGRPEALDFVDMGAGGGELGTAVVAALPPEVAARVRVHAVDVAPRPEGLDDRVTWSAEPPRGARGLLFANEWLDNVPLDVAAPDPHGTPRYVEVDPETGEERLGEPLEPDDSAWLARWWPHPDDGEPGSPNGVPDRVPESPGELLVPPADGPFAWRAEIGRSRDAAWARAVDGMAAGLAVAADYGHTRTGRPRWGTLTGYRKGRQVAPIPDGSRDVTAHVAMDAVAGIRGGTLTTQREALRALGVSGTRPPLALAGQDPAGYVRALAAAGEAAELTARGGLGDFLWLTTAIDPQSAAPAPPTTE</sequence>
<dbReference type="Proteomes" id="UP000199341">
    <property type="component" value="Unassembled WGS sequence"/>
</dbReference>
<dbReference type="EMBL" id="FNIE01000006">
    <property type="protein sequence ID" value="SDN94420.1"/>
    <property type="molecule type" value="Genomic_DNA"/>
</dbReference>
<dbReference type="Gene3D" id="3.40.50.12710">
    <property type="match status" value="1"/>
</dbReference>
<dbReference type="InterPro" id="IPR029063">
    <property type="entry name" value="SAM-dependent_MTases_sf"/>
</dbReference>
<dbReference type="GO" id="GO:0032259">
    <property type="term" value="P:methylation"/>
    <property type="evidence" value="ECO:0007669"/>
    <property type="project" value="UniProtKB-KW"/>
</dbReference>
<dbReference type="PANTHER" id="PTHR12049:SF7">
    <property type="entry name" value="PROTEIN ARGININE METHYLTRANSFERASE NDUFAF7, MITOCHONDRIAL"/>
    <property type="match status" value="1"/>
</dbReference>
<accession>A0A1H0FIG6</accession>
<gene>
    <name evidence="4" type="ORF">SAMN05216259_106308</name>
</gene>
<dbReference type="InterPro" id="IPR003788">
    <property type="entry name" value="NDUFAF7"/>
</dbReference>
<evidence type="ECO:0000313" key="4">
    <source>
        <dbReference type="EMBL" id="SDN94420.1"/>
    </source>
</evidence>
<dbReference type="SUPFAM" id="SSF53335">
    <property type="entry name" value="S-adenosyl-L-methionine-dependent methyltransferases"/>
    <property type="match status" value="1"/>
</dbReference>
<evidence type="ECO:0000256" key="3">
    <source>
        <dbReference type="SAM" id="MobiDB-lite"/>
    </source>
</evidence>
<keyword evidence="2 4" id="KW-0808">Transferase</keyword>
<evidence type="ECO:0000256" key="2">
    <source>
        <dbReference type="ARBA" id="ARBA00022679"/>
    </source>
</evidence>
<dbReference type="InterPro" id="IPR038375">
    <property type="entry name" value="NDUFAF7_sf"/>
</dbReference>
<dbReference type="GO" id="GO:0035243">
    <property type="term" value="F:protein-arginine omega-N symmetric methyltransferase activity"/>
    <property type="evidence" value="ECO:0007669"/>
    <property type="project" value="TreeGrafter"/>
</dbReference>
<dbReference type="OrthoDB" id="4856867at2"/>
<feature type="region of interest" description="Disordered" evidence="3">
    <location>
        <begin position="126"/>
        <end position="188"/>
    </location>
</feature>
<evidence type="ECO:0000256" key="1">
    <source>
        <dbReference type="ARBA" id="ARBA00022603"/>
    </source>
</evidence>
<name>A0A1H0FIG6_9ACTN</name>
<reference evidence="4 5" key="1">
    <citation type="submission" date="2016-10" db="EMBL/GenBank/DDBJ databases">
        <authorList>
            <person name="de Groot N.N."/>
        </authorList>
    </citation>
    <scope>NUCLEOTIDE SEQUENCE [LARGE SCALE GENOMIC DNA]</scope>
    <source>
        <strain evidence="4 5">CGMCC 4.2022</strain>
    </source>
</reference>
<dbReference type="AlphaFoldDB" id="A0A1H0FIG6"/>
<dbReference type="Pfam" id="PF02636">
    <property type="entry name" value="Methyltransf_28"/>
    <property type="match status" value="1"/>
</dbReference>
<keyword evidence="1 4" id="KW-0489">Methyltransferase</keyword>
<proteinExistence type="predicted"/>
<keyword evidence="5" id="KW-1185">Reference proteome</keyword>